<proteinExistence type="predicted"/>
<accession>A0A9D4H1D8</accession>
<sequence length="348" mass="39845">GPGVCNVNMDEADAYSHAACLTQEAPPGFVMRPCMVEIDRIVIRDFECLTERGFMWVGVWVQCIVVCQIVARTDGQTDCGDNHNEPVNSQLTLPTKHKLYVSGCGTIYTNCIRNNKRFRMVPTCTTTIVVVIVVVVVLINYCNPANDDDDEYDNAADDCDDDYMMGLRSKKICEHWHRCRDKEIIVKGNFGWAWPMWAGRPRINRIVIREVQYQFEVNWCRNEEIIVKVIFGRAWPMWVGCPRVDSIVIRKVQYQFEVNRCRNEEIIVKLQFWVDVAYVGGAPQVEIDSIVIREVRYQFEDNQCRNEEIIFQGSSAYSVGGDSGQDGQMDGGDNHNIPTLFKKCGDKN</sequence>
<keyword evidence="1" id="KW-0812">Transmembrane</keyword>
<dbReference type="EMBL" id="JAIWYP010000005">
    <property type="protein sequence ID" value="KAH3827619.1"/>
    <property type="molecule type" value="Genomic_DNA"/>
</dbReference>
<evidence type="ECO:0000313" key="2">
    <source>
        <dbReference type="EMBL" id="KAH3827619.1"/>
    </source>
</evidence>
<keyword evidence="3" id="KW-1185">Reference proteome</keyword>
<dbReference type="AlphaFoldDB" id="A0A9D4H1D8"/>
<gene>
    <name evidence="2" type="ORF">DPMN_129559</name>
</gene>
<name>A0A9D4H1D8_DREPO</name>
<dbReference type="Proteomes" id="UP000828390">
    <property type="component" value="Unassembled WGS sequence"/>
</dbReference>
<feature type="transmembrane region" description="Helical" evidence="1">
    <location>
        <begin position="120"/>
        <end position="141"/>
    </location>
</feature>
<reference evidence="2" key="1">
    <citation type="journal article" date="2019" name="bioRxiv">
        <title>The Genome of the Zebra Mussel, Dreissena polymorpha: A Resource for Invasive Species Research.</title>
        <authorList>
            <person name="McCartney M.A."/>
            <person name="Auch B."/>
            <person name="Kono T."/>
            <person name="Mallez S."/>
            <person name="Zhang Y."/>
            <person name="Obille A."/>
            <person name="Becker A."/>
            <person name="Abrahante J.E."/>
            <person name="Garbe J."/>
            <person name="Badalamenti J.P."/>
            <person name="Herman A."/>
            <person name="Mangelson H."/>
            <person name="Liachko I."/>
            <person name="Sullivan S."/>
            <person name="Sone E.D."/>
            <person name="Koren S."/>
            <person name="Silverstein K.A.T."/>
            <person name="Beckman K.B."/>
            <person name="Gohl D.M."/>
        </authorList>
    </citation>
    <scope>NUCLEOTIDE SEQUENCE</scope>
    <source>
        <strain evidence="2">Duluth1</strain>
        <tissue evidence="2">Whole animal</tissue>
    </source>
</reference>
<evidence type="ECO:0000256" key="1">
    <source>
        <dbReference type="SAM" id="Phobius"/>
    </source>
</evidence>
<evidence type="ECO:0000313" key="3">
    <source>
        <dbReference type="Proteomes" id="UP000828390"/>
    </source>
</evidence>
<organism evidence="2 3">
    <name type="scientific">Dreissena polymorpha</name>
    <name type="common">Zebra mussel</name>
    <name type="synonym">Mytilus polymorpha</name>
    <dbReference type="NCBI Taxonomy" id="45954"/>
    <lineage>
        <taxon>Eukaryota</taxon>
        <taxon>Metazoa</taxon>
        <taxon>Spiralia</taxon>
        <taxon>Lophotrochozoa</taxon>
        <taxon>Mollusca</taxon>
        <taxon>Bivalvia</taxon>
        <taxon>Autobranchia</taxon>
        <taxon>Heteroconchia</taxon>
        <taxon>Euheterodonta</taxon>
        <taxon>Imparidentia</taxon>
        <taxon>Neoheterodontei</taxon>
        <taxon>Myida</taxon>
        <taxon>Dreissenoidea</taxon>
        <taxon>Dreissenidae</taxon>
        <taxon>Dreissena</taxon>
    </lineage>
</organism>
<keyword evidence="1" id="KW-1133">Transmembrane helix</keyword>
<keyword evidence="1" id="KW-0472">Membrane</keyword>
<reference evidence="2" key="2">
    <citation type="submission" date="2020-11" db="EMBL/GenBank/DDBJ databases">
        <authorList>
            <person name="McCartney M.A."/>
            <person name="Auch B."/>
            <person name="Kono T."/>
            <person name="Mallez S."/>
            <person name="Becker A."/>
            <person name="Gohl D.M."/>
            <person name="Silverstein K.A.T."/>
            <person name="Koren S."/>
            <person name="Bechman K.B."/>
            <person name="Herman A."/>
            <person name="Abrahante J.E."/>
            <person name="Garbe J."/>
        </authorList>
    </citation>
    <scope>NUCLEOTIDE SEQUENCE</scope>
    <source>
        <strain evidence="2">Duluth1</strain>
        <tissue evidence="2">Whole animal</tissue>
    </source>
</reference>
<feature type="non-terminal residue" evidence="2">
    <location>
        <position position="1"/>
    </location>
</feature>
<comment type="caution">
    <text evidence="2">The sequence shown here is derived from an EMBL/GenBank/DDBJ whole genome shotgun (WGS) entry which is preliminary data.</text>
</comment>
<protein>
    <submittedName>
        <fullName evidence="2">Uncharacterized protein</fullName>
    </submittedName>
</protein>